<dbReference type="InterPro" id="IPR051095">
    <property type="entry name" value="Dros_DevTransReg"/>
</dbReference>
<dbReference type="PROSITE" id="PS00028">
    <property type="entry name" value="ZINC_FINGER_C2H2_1"/>
    <property type="match status" value="4"/>
</dbReference>
<dbReference type="GO" id="GO:0006357">
    <property type="term" value="P:regulation of transcription by RNA polymerase II"/>
    <property type="evidence" value="ECO:0007669"/>
    <property type="project" value="TreeGrafter"/>
</dbReference>
<accession>A0AAW1V0E5</accession>
<sequence>MDIVAENYQLKWHSFSSYMHSCVAGSLFNETFADVALYTVDGLCIMAHKFVLSSCSQYFHQVLKLGPRTITSLPLVIVLPPEITYKTLKILVQYMYSGESTVSKDILQQVLRGGDILKVKGLWRPKDEREDSHKRPLKENGNTSSASSQDEDKQKIAEKLKGNDRPKVLNYTLNLSPEKSNSKEITENSDPVSTTKKKDSLKENHSQNSVIKSTGNEKLTSSSHKQKEAAKKDTSNKDSHGDAASSNETLQFFVIKEEPIEWSEVNEADMEIVDSKEVFSTEITIKPEIFADSDSASSEQNMYTPLTCELCSETFTIPAEWVRHVQTHTDMLPAKRQRRGRPAPDEENAPFPPLTCDMCQKMFPTPAEWVHHIQNTHTEFELHWTNRHLNKSGDGSKNVKPPKQLGPIQKVCSICTKKFPSHASMLIHKRTHTGEKPFACEYCMKGFNVKSNLLRHLRTLHGKIIHPTEVDGVLSKDEKEDDDRTD</sequence>
<comment type="subcellular location">
    <subcellularLocation>
        <location evidence="1">Nucleus</location>
    </subcellularLocation>
</comment>
<dbReference type="GO" id="GO:0003006">
    <property type="term" value="P:developmental process involved in reproduction"/>
    <property type="evidence" value="ECO:0007669"/>
    <property type="project" value="UniProtKB-ARBA"/>
</dbReference>
<dbReference type="InterPro" id="IPR011333">
    <property type="entry name" value="SKP1/BTB/POZ_sf"/>
</dbReference>
<dbReference type="PANTHER" id="PTHR23110:SF93">
    <property type="entry name" value="ZINC FINGER AND BTB DOMAIN-CONTAINING PROTEIN 14-LIKE PROTEIN"/>
    <property type="match status" value="1"/>
</dbReference>
<keyword evidence="3" id="KW-0677">Repeat</keyword>
<evidence type="ECO:0000256" key="6">
    <source>
        <dbReference type="ARBA" id="ARBA00023242"/>
    </source>
</evidence>
<feature type="region of interest" description="Disordered" evidence="8">
    <location>
        <begin position="332"/>
        <end position="351"/>
    </location>
</feature>
<evidence type="ECO:0000256" key="4">
    <source>
        <dbReference type="ARBA" id="ARBA00022771"/>
    </source>
</evidence>
<keyword evidence="4 7" id="KW-0863">Zinc-finger</keyword>
<evidence type="ECO:0000256" key="1">
    <source>
        <dbReference type="ARBA" id="ARBA00004123"/>
    </source>
</evidence>
<dbReference type="Gene3D" id="3.30.710.10">
    <property type="entry name" value="Potassium Channel Kv1.1, Chain A"/>
    <property type="match status" value="1"/>
</dbReference>
<dbReference type="InterPro" id="IPR036236">
    <property type="entry name" value="Znf_C2H2_sf"/>
</dbReference>
<feature type="domain" description="C2H2-type" evidence="10">
    <location>
        <begin position="438"/>
        <end position="461"/>
    </location>
</feature>
<feature type="compositionally biased region" description="Basic and acidic residues" evidence="8">
    <location>
        <begin position="150"/>
        <end position="167"/>
    </location>
</feature>
<dbReference type="SUPFAM" id="SSF54695">
    <property type="entry name" value="POZ domain"/>
    <property type="match status" value="1"/>
</dbReference>
<dbReference type="PANTHER" id="PTHR23110">
    <property type="entry name" value="BTB DOMAIN TRANSCRIPTION FACTOR"/>
    <property type="match status" value="1"/>
</dbReference>
<feature type="compositionally biased region" description="Polar residues" evidence="8">
    <location>
        <begin position="206"/>
        <end position="223"/>
    </location>
</feature>
<evidence type="ECO:0000313" key="12">
    <source>
        <dbReference type="Proteomes" id="UP001431783"/>
    </source>
</evidence>
<reference evidence="11 12" key="1">
    <citation type="submission" date="2023-03" db="EMBL/GenBank/DDBJ databases">
        <title>Genome insight into feeding habits of ladybird beetles.</title>
        <authorList>
            <person name="Li H.-S."/>
            <person name="Huang Y.-H."/>
            <person name="Pang H."/>
        </authorList>
    </citation>
    <scope>NUCLEOTIDE SEQUENCE [LARGE SCALE GENOMIC DNA]</scope>
    <source>
        <strain evidence="11">SYSU_2023b</strain>
        <tissue evidence="11">Whole body</tissue>
    </source>
</reference>
<evidence type="ECO:0000313" key="11">
    <source>
        <dbReference type="EMBL" id="KAK9886207.1"/>
    </source>
</evidence>
<dbReference type="PROSITE" id="PS50097">
    <property type="entry name" value="BTB"/>
    <property type="match status" value="1"/>
</dbReference>
<dbReference type="Proteomes" id="UP001431783">
    <property type="component" value="Unassembled WGS sequence"/>
</dbReference>
<feature type="compositionally biased region" description="Basic and acidic residues" evidence="8">
    <location>
        <begin position="225"/>
        <end position="241"/>
    </location>
</feature>
<dbReference type="SUPFAM" id="SSF57667">
    <property type="entry name" value="beta-beta-alpha zinc fingers"/>
    <property type="match status" value="2"/>
</dbReference>
<dbReference type="GO" id="GO:0005634">
    <property type="term" value="C:nucleus"/>
    <property type="evidence" value="ECO:0007669"/>
    <property type="project" value="UniProtKB-SubCell"/>
</dbReference>
<keyword evidence="6" id="KW-0539">Nucleus</keyword>
<feature type="compositionally biased region" description="Basic and acidic residues" evidence="8">
    <location>
        <begin position="127"/>
        <end position="138"/>
    </location>
</feature>
<feature type="domain" description="C2H2-type" evidence="10">
    <location>
        <begin position="306"/>
        <end position="333"/>
    </location>
</feature>
<dbReference type="FunFam" id="3.30.160.60:FF:000624">
    <property type="entry name" value="zinc finger protein 697"/>
    <property type="match status" value="1"/>
</dbReference>
<evidence type="ECO:0000259" key="10">
    <source>
        <dbReference type="PROSITE" id="PS50157"/>
    </source>
</evidence>
<dbReference type="Pfam" id="PF00651">
    <property type="entry name" value="BTB"/>
    <property type="match status" value="1"/>
</dbReference>
<dbReference type="InterPro" id="IPR000210">
    <property type="entry name" value="BTB/POZ_dom"/>
</dbReference>
<evidence type="ECO:0000256" key="3">
    <source>
        <dbReference type="ARBA" id="ARBA00022737"/>
    </source>
</evidence>
<keyword evidence="12" id="KW-1185">Reference proteome</keyword>
<dbReference type="SMART" id="SM00225">
    <property type="entry name" value="BTB"/>
    <property type="match status" value="1"/>
</dbReference>
<keyword evidence="5" id="KW-0862">Zinc</keyword>
<dbReference type="InterPro" id="IPR013087">
    <property type="entry name" value="Znf_C2H2_type"/>
</dbReference>
<dbReference type="AlphaFoldDB" id="A0AAW1V0E5"/>
<evidence type="ECO:0000256" key="7">
    <source>
        <dbReference type="PROSITE-ProRule" id="PRU00042"/>
    </source>
</evidence>
<comment type="caution">
    <text evidence="11">The sequence shown here is derived from an EMBL/GenBank/DDBJ whole genome shotgun (WGS) entry which is preliminary data.</text>
</comment>
<feature type="region of interest" description="Disordered" evidence="8">
    <location>
        <begin position="127"/>
        <end position="245"/>
    </location>
</feature>
<organism evidence="11 12">
    <name type="scientific">Henosepilachna vigintioctopunctata</name>
    <dbReference type="NCBI Taxonomy" id="420089"/>
    <lineage>
        <taxon>Eukaryota</taxon>
        <taxon>Metazoa</taxon>
        <taxon>Ecdysozoa</taxon>
        <taxon>Arthropoda</taxon>
        <taxon>Hexapoda</taxon>
        <taxon>Insecta</taxon>
        <taxon>Pterygota</taxon>
        <taxon>Neoptera</taxon>
        <taxon>Endopterygota</taxon>
        <taxon>Coleoptera</taxon>
        <taxon>Polyphaga</taxon>
        <taxon>Cucujiformia</taxon>
        <taxon>Coccinelloidea</taxon>
        <taxon>Coccinellidae</taxon>
        <taxon>Epilachninae</taxon>
        <taxon>Epilachnini</taxon>
        <taxon>Henosepilachna</taxon>
    </lineage>
</organism>
<evidence type="ECO:0000259" key="9">
    <source>
        <dbReference type="PROSITE" id="PS50097"/>
    </source>
</evidence>
<evidence type="ECO:0000256" key="2">
    <source>
        <dbReference type="ARBA" id="ARBA00022723"/>
    </source>
</evidence>
<protein>
    <submittedName>
        <fullName evidence="11">Uncharacterized protein</fullName>
    </submittedName>
</protein>
<dbReference type="Gene3D" id="3.30.160.60">
    <property type="entry name" value="Classic Zinc Finger"/>
    <property type="match status" value="3"/>
</dbReference>
<proteinExistence type="predicted"/>
<name>A0AAW1V0E5_9CUCU</name>
<dbReference type="GO" id="GO:0048666">
    <property type="term" value="P:neuron development"/>
    <property type="evidence" value="ECO:0007669"/>
    <property type="project" value="UniProtKB-ARBA"/>
</dbReference>
<dbReference type="Pfam" id="PF00096">
    <property type="entry name" value="zf-C2H2"/>
    <property type="match status" value="2"/>
</dbReference>
<feature type="compositionally biased region" description="Basic and acidic residues" evidence="8">
    <location>
        <begin position="196"/>
        <end position="205"/>
    </location>
</feature>
<feature type="domain" description="BTB" evidence="9">
    <location>
        <begin position="33"/>
        <end position="104"/>
    </location>
</feature>
<evidence type="ECO:0000256" key="5">
    <source>
        <dbReference type="ARBA" id="ARBA00022833"/>
    </source>
</evidence>
<gene>
    <name evidence="11" type="ORF">WA026_015726</name>
</gene>
<evidence type="ECO:0000256" key="8">
    <source>
        <dbReference type="SAM" id="MobiDB-lite"/>
    </source>
</evidence>
<dbReference type="SMART" id="SM00355">
    <property type="entry name" value="ZnF_C2H2"/>
    <property type="match status" value="4"/>
</dbReference>
<keyword evidence="2" id="KW-0479">Metal-binding</keyword>
<dbReference type="GO" id="GO:0008270">
    <property type="term" value="F:zinc ion binding"/>
    <property type="evidence" value="ECO:0007669"/>
    <property type="project" value="UniProtKB-KW"/>
</dbReference>
<feature type="domain" description="C2H2-type" evidence="10">
    <location>
        <begin position="410"/>
        <end position="437"/>
    </location>
</feature>
<dbReference type="GO" id="GO:0048513">
    <property type="term" value="P:animal organ development"/>
    <property type="evidence" value="ECO:0007669"/>
    <property type="project" value="UniProtKB-ARBA"/>
</dbReference>
<dbReference type="EMBL" id="JARQZJ010000099">
    <property type="protein sequence ID" value="KAK9886207.1"/>
    <property type="molecule type" value="Genomic_DNA"/>
</dbReference>
<dbReference type="PROSITE" id="PS50157">
    <property type="entry name" value="ZINC_FINGER_C2H2_2"/>
    <property type="match status" value="3"/>
</dbReference>